<reference evidence="1" key="2">
    <citation type="journal article" date="2022" name="New Phytol.">
        <title>Evolutionary transition to the ectomycorrhizal habit in the genomes of a hyperdiverse lineage of mushroom-forming fungi.</title>
        <authorList>
            <person name="Looney B."/>
            <person name="Miyauchi S."/>
            <person name="Morin E."/>
            <person name="Drula E."/>
            <person name="Courty P.E."/>
            <person name="Kohler A."/>
            <person name="Kuo A."/>
            <person name="LaButti K."/>
            <person name="Pangilinan J."/>
            <person name="Lipzen A."/>
            <person name="Riley R."/>
            <person name="Andreopoulos W."/>
            <person name="He G."/>
            <person name="Johnson J."/>
            <person name="Nolan M."/>
            <person name="Tritt A."/>
            <person name="Barry K.W."/>
            <person name="Grigoriev I.V."/>
            <person name="Nagy L.G."/>
            <person name="Hibbett D."/>
            <person name="Henrissat B."/>
            <person name="Matheny P.B."/>
            <person name="Labbe J."/>
            <person name="Martin F.M."/>
        </authorList>
    </citation>
    <scope>NUCLEOTIDE SEQUENCE</scope>
    <source>
        <strain evidence="1">EC-137</strain>
    </source>
</reference>
<proteinExistence type="predicted"/>
<keyword evidence="1" id="KW-0012">Acyltransferase</keyword>
<protein>
    <submittedName>
        <fullName evidence="1">Acyltransferase-domain-containing protein</fullName>
    </submittedName>
</protein>
<keyword evidence="1" id="KW-0808">Transferase</keyword>
<sequence length="414" mass="47263">MVVHSTEHTVPIQQRPSISWTRSVSAFAFLAAWTIGCLMINGSQFLFLLPLYFLPFDFTRRWYQAGIRVSKGGFGTLLVLMCQWFAPTRMHITFERHGPGAFTDEEMDNILILDRNKNVVGLNLPQKSVLIANHQAYPDWWYAWCLAYFAGMHRDVLIVLKKNLKYIPVLGWGMQFFQFIFLARSWASDRVYLVNELARVARSAEKADTPLTFILYPEGTLVSPNTRPASKRYAEKLGIPDMTHMLLPRSTGLLYSLRALSPRIPSLHLIDITMAYPGIPPQGNGQEYYTLRSVFLAGTAPPAIHMHIRRYPVSSIPIGSVSAPTSGVFPELEVPPGDAQAFELWLRELWRQKDRFMERFHARGTFAEEGKEEGAVDLPLRVRKTHEVLNAYCFFVPAIAVYAWTKVRTMIYSL</sequence>
<gene>
    <name evidence="1" type="ORF">K488DRAFT_40628</name>
</gene>
<evidence type="ECO:0000313" key="2">
    <source>
        <dbReference type="Proteomes" id="UP000814128"/>
    </source>
</evidence>
<reference evidence="1" key="1">
    <citation type="submission" date="2021-02" db="EMBL/GenBank/DDBJ databases">
        <authorList>
            <consortium name="DOE Joint Genome Institute"/>
            <person name="Ahrendt S."/>
            <person name="Looney B.P."/>
            <person name="Miyauchi S."/>
            <person name="Morin E."/>
            <person name="Drula E."/>
            <person name="Courty P.E."/>
            <person name="Chicoki N."/>
            <person name="Fauchery L."/>
            <person name="Kohler A."/>
            <person name="Kuo A."/>
            <person name="Labutti K."/>
            <person name="Pangilinan J."/>
            <person name="Lipzen A."/>
            <person name="Riley R."/>
            <person name="Andreopoulos W."/>
            <person name="He G."/>
            <person name="Johnson J."/>
            <person name="Barry K.W."/>
            <person name="Grigoriev I.V."/>
            <person name="Nagy L."/>
            <person name="Hibbett D."/>
            <person name="Henrissat B."/>
            <person name="Matheny P.B."/>
            <person name="Labbe J."/>
            <person name="Martin F."/>
        </authorList>
    </citation>
    <scope>NUCLEOTIDE SEQUENCE</scope>
    <source>
        <strain evidence="1">EC-137</strain>
    </source>
</reference>
<comment type="caution">
    <text evidence="1">The sequence shown here is derived from an EMBL/GenBank/DDBJ whole genome shotgun (WGS) entry which is preliminary data.</text>
</comment>
<organism evidence="1 2">
    <name type="scientific">Vararia minispora EC-137</name>
    <dbReference type="NCBI Taxonomy" id="1314806"/>
    <lineage>
        <taxon>Eukaryota</taxon>
        <taxon>Fungi</taxon>
        <taxon>Dikarya</taxon>
        <taxon>Basidiomycota</taxon>
        <taxon>Agaricomycotina</taxon>
        <taxon>Agaricomycetes</taxon>
        <taxon>Russulales</taxon>
        <taxon>Lachnocladiaceae</taxon>
        <taxon>Vararia</taxon>
    </lineage>
</organism>
<dbReference type="EMBL" id="MU273469">
    <property type="protein sequence ID" value="KAI0036670.1"/>
    <property type="molecule type" value="Genomic_DNA"/>
</dbReference>
<accession>A0ACB8QXW7</accession>
<name>A0ACB8QXW7_9AGAM</name>
<evidence type="ECO:0000313" key="1">
    <source>
        <dbReference type="EMBL" id="KAI0036670.1"/>
    </source>
</evidence>
<dbReference type="Proteomes" id="UP000814128">
    <property type="component" value="Unassembled WGS sequence"/>
</dbReference>
<keyword evidence="2" id="KW-1185">Reference proteome</keyword>